<feature type="compositionally biased region" description="Acidic residues" evidence="6">
    <location>
        <begin position="402"/>
        <end position="431"/>
    </location>
</feature>
<feature type="domain" description="TAFII55 protein conserved region" evidence="7">
    <location>
        <begin position="142"/>
        <end position="291"/>
    </location>
</feature>
<proteinExistence type="inferred from homology"/>
<keyword evidence="9" id="KW-1185">Reference proteome</keyword>
<comment type="subcellular location">
    <subcellularLocation>
        <location evidence="1">Nucleus</location>
    </subcellularLocation>
</comment>
<dbReference type="GO" id="GO:0051123">
    <property type="term" value="P:RNA polymerase II preinitiation complex assembly"/>
    <property type="evidence" value="ECO:0007669"/>
    <property type="project" value="TreeGrafter"/>
</dbReference>
<name>A0A1R1Y350_9FUNG</name>
<dbReference type="OrthoDB" id="153872at2759"/>
<dbReference type="PANTHER" id="PTHR12228">
    <property type="entry name" value="TRANSCRIPTION INITIATION FACTOR TFIID 55 KD SUBUNIT-RELATED"/>
    <property type="match status" value="1"/>
</dbReference>
<dbReference type="InterPro" id="IPR037817">
    <property type="entry name" value="TAF7"/>
</dbReference>
<comment type="caution">
    <text evidence="8">The sequence shown here is derived from an EMBL/GenBank/DDBJ whole genome shotgun (WGS) entry which is preliminary data.</text>
</comment>
<feature type="region of interest" description="Disordered" evidence="6">
    <location>
        <begin position="376"/>
        <end position="439"/>
    </location>
</feature>
<dbReference type="EMBL" id="LSSN01001057">
    <property type="protein sequence ID" value="OMJ21225.1"/>
    <property type="molecule type" value="Genomic_DNA"/>
</dbReference>
<evidence type="ECO:0000256" key="4">
    <source>
        <dbReference type="ARBA" id="ARBA00023163"/>
    </source>
</evidence>
<feature type="compositionally biased region" description="Polar residues" evidence="6">
    <location>
        <begin position="44"/>
        <end position="64"/>
    </location>
</feature>
<dbReference type="GO" id="GO:0003743">
    <property type="term" value="F:translation initiation factor activity"/>
    <property type="evidence" value="ECO:0007669"/>
    <property type="project" value="UniProtKB-KW"/>
</dbReference>
<accession>A0A1R1Y350</accession>
<sequence>MDEFKPEEIKMTKITLKISNIDNKDRDTERTRSRRNRAANPRSTDSFSKSYKQDYSSPYSGNDNSDFESAKDSRSSKKITTKVKIKKTKFTSEGQDSQDKIDGRTRIKTENFIEFDENVSLSKYKNFNGSSFSEHTSSQLKLESHFIVRVPEEICESVYEIVNKRDIGDKIDITFIDNRRAVFRFEDQLYKAKLVDLPTITESYRTTDKKQILKVADISQMLLVEEKISGFEDEKLKKLLEIRDIAYPHGLAPPLQNVTRRRFRPRISNAKVESIEEEVMRLLQQDENALSISYELFDLSIDAESNIAENETEADAVVRFDDSLEANEDNESVMDLDDFDADLAAELDRGLEELDGEEDANEGGISSNKTYTLEGVVSSSGKNKDGGKSMLVFSSKNGEKITDDEEEDEDEEEEEEDSDDEASVFSEENEPNNEKAMQKMLLVEEVSNLEATIKRKRADLNTAPNPIIRYL</sequence>
<gene>
    <name evidence="8" type="ORF">AYI70_g3599</name>
</gene>
<evidence type="ECO:0000256" key="6">
    <source>
        <dbReference type="SAM" id="MobiDB-lite"/>
    </source>
</evidence>
<keyword evidence="8" id="KW-0396">Initiation factor</keyword>
<comment type="similarity">
    <text evidence="2">Belongs to the TAF7 family.</text>
</comment>
<keyword evidence="3" id="KW-0805">Transcription regulation</keyword>
<dbReference type="GO" id="GO:0005669">
    <property type="term" value="C:transcription factor TFIID complex"/>
    <property type="evidence" value="ECO:0007669"/>
    <property type="project" value="InterPro"/>
</dbReference>
<evidence type="ECO:0000313" key="9">
    <source>
        <dbReference type="Proteomes" id="UP000187283"/>
    </source>
</evidence>
<dbReference type="InterPro" id="IPR006751">
    <property type="entry name" value="TAFII55_prot_cons_reg"/>
</dbReference>
<evidence type="ECO:0000259" key="7">
    <source>
        <dbReference type="SMART" id="SM01370"/>
    </source>
</evidence>
<organism evidence="8 9">
    <name type="scientific">Smittium culicis</name>
    <dbReference type="NCBI Taxonomy" id="133412"/>
    <lineage>
        <taxon>Eukaryota</taxon>
        <taxon>Fungi</taxon>
        <taxon>Fungi incertae sedis</taxon>
        <taxon>Zoopagomycota</taxon>
        <taxon>Kickxellomycotina</taxon>
        <taxon>Harpellomycetes</taxon>
        <taxon>Harpellales</taxon>
        <taxon>Legeriomycetaceae</taxon>
        <taxon>Smittium</taxon>
    </lineage>
</organism>
<dbReference type="SMART" id="SM01370">
    <property type="entry name" value="TAFII55_N"/>
    <property type="match status" value="1"/>
</dbReference>
<evidence type="ECO:0000313" key="8">
    <source>
        <dbReference type="EMBL" id="OMJ21225.1"/>
    </source>
</evidence>
<dbReference type="STRING" id="133412.A0A1R1Y350"/>
<protein>
    <submittedName>
        <fullName evidence="8">Transcription initiation factor TFIID subunit 7</fullName>
    </submittedName>
</protein>
<keyword evidence="5" id="KW-0539">Nucleus</keyword>
<evidence type="ECO:0000256" key="1">
    <source>
        <dbReference type="ARBA" id="ARBA00004123"/>
    </source>
</evidence>
<dbReference type="AlphaFoldDB" id="A0A1R1Y350"/>
<keyword evidence="4" id="KW-0804">Transcription</keyword>
<feature type="region of interest" description="Disordered" evidence="6">
    <location>
        <begin position="16"/>
        <end position="73"/>
    </location>
</feature>
<evidence type="ECO:0000256" key="2">
    <source>
        <dbReference type="ARBA" id="ARBA00009368"/>
    </source>
</evidence>
<dbReference type="PANTHER" id="PTHR12228:SF0">
    <property type="entry name" value="TATA-BOX BINDING PROTEIN ASSOCIATED FACTOR 7"/>
    <property type="match status" value="1"/>
</dbReference>
<feature type="compositionally biased region" description="Basic and acidic residues" evidence="6">
    <location>
        <begin position="22"/>
        <end position="31"/>
    </location>
</feature>
<dbReference type="Pfam" id="PF04658">
    <property type="entry name" value="TAFII55_N"/>
    <property type="match status" value="1"/>
</dbReference>
<dbReference type="Proteomes" id="UP000187283">
    <property type="component" value="Unassembled WGS sequence"/>
</dbReference>
<dbReference type="GO" id="GO:0016251">
    <property type="term" value="F:RNA polymerase II general transcription initiation factor activity"/>
    <property type="evidence" value="ECO:0007669"/>
    <property type="project" value="TreeGrafter"/>
</dbReference>
<dbReference type="CDD" id="cd08047">
    <property type="entry name" value="TAF7"/>
    <property type="match status" value="1"/>
</dbReference>
<reference evidence="8 9" key="1">
    <citation type="submission" date="2017-01" db="EMBL/GenBank/DDBJ databases">
        <authorList>
            <person name="Mah S.A."/>
            <person name="Swanson W.J."/>
            <person name="Moy G.W."/>
            <person name="Vacquier V.D."/>
        </authorList>
    </citation>
    <scope>NUCLEOTIDE SEQUENCE [LARGE SCALE GENOMIC DNA]</scope>
    <source>
        <strain evidence="8 9">GSMNP</strain>
    </source>
</reference>
<evidence type="ECO:0000256" key="5">
    <source>
        <dbReference type="ARBA" id="ARBA00023242"/>
    </source>
</evidence>
<keyword evidence="8" id="KW-0648">Protein biosynthesis</keyword>
<evidence type="ECO:0000256" key="3">
    <source>
        <dbReference type="ARBA" id="ARBA00023015"/>
    </source>
</evidence>